<keyword evidence="1" id="KW-1133">Transmembrane helix</keyword>
<dbReference type="Pfam" id="PF13464">
    <property type="entry name" value="RodZ_C"/>
    <property type="match status" value="1"/>
</dbReference>
<evidence type="ECO:0000313" key="4">
    <source>
        <dbReference type="EMBL" id="ATR78792.1"/>
    </source>
</evidence>
<evidence type="ECO:0000313" key="5">
    <source>
        <dbReference type="EMBL" id="QHG09513.1"/>
    </source>
</evidence>
<dbReference type="SUPFAM" id="SSF47413">
    <property type="entry name" value="lambda repressor-like DNA-binding domains"/>
    <property type="match status" value="1"/>
</dbReference>
<evidence type="ECO:0000313" key="8">
    <source>
        <dbReference type="Proteomes" id="UP000464046"/>
    </source>
</evidence>
<evidence type="ECO:0000256" key="1">
    <source>
        <dbReference type="SAM" id="Phobius"/>
    </source>
</evidence>
<proteinExistence type="predicted"/>
<gene>
    <name evidence="5" type="ORF">GSF12_06165</name>
    <name evidence="4" type="ORF">NP7_05685</name>
    <name evidence="3" type="ORF">YHS_06095</name>
</gene>
<dbReference type="InterPro" id="IPR025194">
    <property type="entry name" value="RodZ-like_C"/>
</dbReference>
<evidence type="ECO:0000313" key="7">
    <source>
        <dbReference type="Proteomes" id="UP000229521"/>
    </source>
</evidence>
<dbReference type="InterPro" id="IPR050400">
    <property type="entry name" value="Bact_Cytoskel_RodZ"/>
</dbReference>
<evidence type="ECO:0000313" key="3">
    <source>
        <dbReference type="EMBL" id="ATQ83432.1"/>
    </source>
</evidence>
<dbReference type="PANTHER" id="PTHR34475:SF1">
    <property type="entry name" value="CYTOSKELETON PROTEIN RODZ"/>
    <property type="match status" value="1"/>
</dbReference>
<dbReference type="AlphaFoldDB" id="A0A2D2E2E4"/>
<keyword evidence="1" id="KW-0812">Transmembrane</keyword>
<protein>
    <submittedName>
        <fullName evidence="5">DUF4115 domain-containing protein</fullName>
    </submittedName>
    <submittedName>
        <fullName evidence="4">Helix-turn-helix domain-containing protein</fullName>
    </submittedName>
</protein>
<dbReference type="EMBL" id="CP024176">
    <property type="protein sequence ID" value="ATQ83432.1"/>
    <property type="molecule type" value="Genomic_DNA"/>
</dbReference>
<dbReference type="InterPro" id="IPR001387">
    <property type="entry name" value="Cro/C1-type_HTH"/>
</dbReference>
<dbReference type="GO" id="GO:0003677">
    <property type="term" value="F:DNA binding"/>
    <property type="evidence" value="ECO:0007669"/>
    <property type="project" value="InterPro"/>
</dbReference>
<evidence type="ECO:0000313" key="6">
    <source>
        <dbReference type="Proteomes" id="UP000229340"/>
    </source>
</evidence>
<reference evidence="3" key="1">
    <citation type="submission" date="2017-11" db="EMBL/GenBank/DDBJ databases">
        <title>Complete Genome Sequence from Moraxella oslensis YHS isolated from human skin.</title>
        <authorList>
            <person name="Lee K."/>
            <person name="Lim J.Y."/>
            <person name="Hwang I."/>
        </authorList>
    </citation>
    <scope>NUCLEOTIDE SEQUENCE</scope>
    <source>
        <strain evidence="3">YHS</strain>
    </source>
</reference>
<reference evidence="4 7" key="3">
    <citation type="journal article" date="2018" name="Genome Announc.">
        <title>Complete Genome Sequences of Three Moraxella osloensis Strains Isolated from Human Skin.</title>
        <authorList>
            <person name="Lim J.Y."/>
            <person name="Hwang I."/>
            <person name="Ganzorig M."/>
            <person name="Huang S.L."/>
            <person name="Cho G.S."/>
            <person name="Franz C.M.A.P."/>
            <person name="Lee K."/>
        </authorList>
    </citation>
    <scope>NUCLEOTIDE SEQUENCE</scope>
    <source>
        <strain evidence="4">NP7</strain>
        <strain evidence="7">YHS</strain>
    </source>
</reference>
<reference evidence="5" key="6">
    <citation type="journal article" date="2020" name="Microbiol. Resour. Announc.">
        <title>Complete Genome Sequence of Moraxella osloensis Strain YV1, Isolated from an Australian Wastewater Treatment Plant.</title>
        <authorList>
            <person name="Batinovic S."/>
            <person name="Rice D.T.F."/>
            <person name="Seviour R.J."/>
            <person name="Petrovski S."/>
        </authorList>
    </citation>
    <scope>NUCLEOTIDE SEQUENCE</scope>
    <source>
        <strain evidence="5">YV1</strain>
    </source>
</reference>
<dbReference type="STRING" id="34062.AXE82_01820"/>
<dbReference type="Gene3D" id="1.10.260.40">
    <property type="entry name" value="lambda repressor-like DNA-binding domains"/>
    <property type="match status" value="1"/>
</dbReference>
<name>A0A2D2E2E4_FAUOS</name>
<dbReference type="Pfam" id="PF13413">
    <property type="entry name" value="HTH_25"/>
    <property type="match status" value="1"/>
</dbReference>
<reference evidence="6" key="2">
    <citation type="submission" date="2017-11" db="EMBL/GenBank/DDBJ databases">
        <title>Complete genome sequence of Moraxella osloensis NP7 isolated from human skin.</title>
        <authorList>
            <person name="Lee K."/>
            <person name="Lim J.Y."/>
            <person name="Hwang I."/>
        </authorList>
    </citation>
    <scope>NUCLEOTIDE SEQUENCE [LARGE SCALE GENOMIC DNA]</scope>
    <source>
        <strain evidence="6">NP7</strain>
    </source>
</reference>
<evidence type="ECO:0000259" key="2">
    <source>
        <dbReference type="Pfam" id="PF13464"/>
    </source>
</evidence>
<sequence length="302" mass="31884">MENSNNTDNQQNSTPVHDTTQLLGQRFKQAREKKGLSIDDVAAKTFILKSHLRALEANDFDALPQPTFARGFATTYGRFLGLDKNLVAQSFDAQYPATLKQKYATVINAPMQPMGTLNREARPSVRINPFVIGGILLVLGLAIFIFNKVSKAHNDSVEQAPASAVASMPTQDQVSGASLNNAGSAIVTNTVTASGLPATGSAITGVAVSADNASGTAATGQAGAKASIDIFVKDTTKITIVDATGNTILDGDQARGSYQLTGQAPFQVNIDKASNVSLDLNKQPIKLSNYAQNDKANFTLKP</sequence>
<dbReference type="RefSeq" id="WP_099808110.1">
    <property type="nucleotide sequence ID" value="NZ_CP024443.1"/>
</dbReference>
<keyword evidence="1" id="KW-0472">Membrane</keyword>
<dbReference type="CDD" id="cd00093">
    <property type="entry name" value="HTH_XRE"/>
    <property type="match status" value="1"/>
</dbReference>
<feature type="transmembrane region" description="Helical" evidence="1">
    <location>
        <begin position="127"/>
        <end position="146"/>
    </location>
</feature>
<feature type="domain" description="Cytoskeleton protein RodZ-like C-terminal" evidence="2">
    <location>
        <begin position="234"/>
        <end position="299"/>
    </location>
</feature>
<dbReference type="PANTHER" id="PTHR34475">
    <property type="match status" value="1"/>
</dbReference>
<reference evidence="4" key="4">
    <citation type="journal article" date="2018" name="Misainmurhag Hoiji">
        <title>Complete genome sequence of multidrug-resistant Moraxella osloensis NP7 with multiple plasmids isolated from human skin.</title>
        <authorList>
            <person name="Ganzorig M."/>
            <person name="Lim J.Y."/>
            <person name="Hwang I."/>
            <person name="Lee K."/>
        </authorList>
    </citation>
    <scope>NUCLEOTIDE SEQUENCE</scope>
    <source>
        <strain evidence="4">NP7</strain>
    </source>
</reference>
<dbReference type="EMBL" id="CP047226">
    <property type="protein sequence ID" value="QHG09513.1"/>
    <property type="molecule type" value="Genomic_DNA"/>
</dbReference>
<organism evidence="4 6">
    <name type="scientific">Faucicola osloensis</name>
    <name type="common">Moraxella osloensis</name>
    <dbReference type="NCBI Taxonomy" id="34062"/>
    <lineage>
        <taxon>Bacteria</taxon>
        <taxon>Pseudomonadati</taxon>
        <taxon>Pseudomonadota</taxon>
        <taxon>Gammaproteobacteria</taxon>
        <taxon>Moraxellales</taxon>
        <taxon>Moraxellaceae</taxon>
        <taxon>Faucicola</taxon>
    </lineage>
</organism>
<dbReference type="InterPro" id="IPR010982">
    <property type="entry name" value="Lambda_DNA-bd_dom_sf"/>
</dbReference>
<accession>A0A2D2E2E4</accession>
<reference evidence="8" key="5">
    <citation type="submission" date="2019-12" db="EMBL/GenBank/DDBJ databases">
        <title>Whole genome sequence of Moraxella osloensis YV1.</title>
        <authorList>
            <person name="Batinovic S."/>
            <person name="Rice D.T.F."/>
            <person name="Petrovski S."/>
        </authorList>
    </citation>
    <scope>NUCLEOTIDE SEQUENCE [LARGE SCALE GENOMIC DNA]</scope>
    <source>
        <strain evidence="8">YV1</strain>
    </source>
</reference>
<dbReference type="EMBL" id="CP024443">
    <property type="protein sequence ID" value="ATR78792.1"/>
    <property type="molecule type" value="Genomic_DNA"/>
</dbReference>
<dbReference type="Proteomes" id="UP000229340">
    <property type="component" value="Chromosome"/>
</dbReference>